<organism evidence="1">
    <name type="scientific">Picea glauca</name>
    <name type="common">White spruce</name>
    <name type="synonym">Pinus glauca</name>
    <dbReference type="NCBI Taxonomy" id="3330"/>
    <lineage>
        <taxon>Eukaryota</taxon>
        <taxon>Viridiplantae</taxon>
        <taxon>Streptophyta</taxon>
        <taxon>Embryophyta</taxon>
        <taxon>Tracheophyta</taxon>
        <taxon>Spermatophyta</taxon>
        <taxon>Pinopsida</taxon>
        <taxon>Pinidae</taxon>
        <taxon>Conifers I</taxon>
        <taxon>Pinales</taxon>
        <taxon>Pinaceae</taxon>
        <taxon>Picea</taxon>
    </lineage>
</organism>
<evidence type="ECO:0000313" key="1">
    <source>
        <dbReference type="EMBL" id="KUM48092.1"/>
    </source>
</evidence>
<geneLocation type="mitochondrion" evidence="1"/>
<proteinExistence type="predicted"/>
<name>A0A101LZG0_PICGL</name>
<sequence>MTRYHSFREGMKGQSMGIESDQAVAIFSTIELEGWVIHPMHYISLLTPALNRQAC</sequence>
<accession>A0A101LZG0</accession>
<comment type="caution">
    <text evidence="1">The sequence shown here is derived from an EMBL/GenBank/DDBJ whole genome shotgun (WGS) entry which is preliminary data.</text>
</comment>
<dbReference type="AlphaFoldDB" id="A0A101LZG0"/>
<reference evidence="1" key="1">
    <citation type="journal article" date="2015" name="Genome Biol. Evol.">
        <title>Organellar Genomes of White Spruce (Picea glauca): Assembly and Annotation.</title>
        <authorList>
            <person name="Jackman S.D."/>
            <person name="Warren R.L."/>
            <person name="Gibb E.A."/>
            <person name="Vandervalk B.P."/>
            <person name="Mohamadi H."/>
            <person name="Chu J."/>
            <person name="Raymond A."/>
            <person name="Pleasance S."/>
            <person name="Coope R."/>
            <person name="Wildung M.R."/>
            <person name="Ritland C.E."/>
            <person name="Bousquet J."/>
            <person name="Jones S.J."/>
            <person name="Bohlmann J."/>
            <person name="Birol I."/>
        </authorList>
    </citation>
    <scope>NUCLEOTIDE SEQUENCE [LARGE SCALE GENOMIC DNA]</scope>
    <source>
        <tissue evidence="1">Flushing bud</tissue>
    </source>
</reference>
<protein>
    <submittedName>
        <fullName evidence="1">Uncharacterized protein</fullName>
    </submittedName>
</protein>
<keyword evidence="1" id="KW-0496">Mitochondrion</keyword>
<gene>
    <name evidence="1" type="ORF">ABT39_MTgene5088</name>
</gene>
<dbReference type="EMBL" id="LKAM01000006">
    <property type="protein sequence ID" value="KUM48092.1"/>
    <property type="molecule type" value="Genomic_DNA"/>
</dbReference>